<dbReference type="AlphaFoldDB" id="X1LVJ0"/>
<proteinExistence type="predicted"/>
<evidence type="ECO:0000313" key="1">
    <source>
        <dbReference type="EMBL" id="GAI09831.1"/>
    </source>
</evidence>
<organism evidence="1">
    <name type="scientific">marine sediment metagenome</name>
    <dbReference type="NCBI Taxonomy" id="412755"/>
    <lineage>
        <taxon>unclassified sequences</taxon>
        <taxon>metagenomes</taxon>
        <taxon>ecological metagenomes</taxon>
    </lineage>
</organism>
<dbReference type="EMBL" id="BARV01006224">
    <property type="protein sequence ID" value="GAI09831.1"/>
    <property type="molecule type" value="Genomic_DNA"/>
</dbReference>
<sequence>MSKAHPNCLQVLERAHPRRFQLEVELQREHPSSKLDLAKMDYPNWLLQELELVALAPPLVERTDSQVVPQA</sequence>
<accession>X1LVJ0</accession>
<comment type="caution">
    <text evidence="1">The sequence shown here is derived from an EMBL/GenBank/DDBJ whole genome shotgun (WGS) entry which is preliminary data.</text>
</comment>
<reference evidence="1" key="1">
    <citation type="journal article" date="2014" name="Front. Microbiol.">
        <title>High frequency of phylogenetically diverse reductive dehalogenase-homologous genes in deep subseafloor sedimentary metagenomes.</title>
        <authorList>
            <person name="Kawai M."/>
            <person name="Futagami T."/>
            <person name="Toyoda A."/>
            <person name="Takaki Y."/>
            <person name="Nishi S."/>
            <person name="Hori S."/>
            <person name="Arai W."/>
            <person name="Tsubouchi T."/>
            <person name="Morono Y."/>
            <person name="Uchiyama I."/>
            <person name="Ito T."/>
            <person name="Fujiyama A."/>
            <person name="Inagaki F."/>
            <person name="Takami H."/>
        </authorList>
    </citation>
    <scope>NUCLEOTIDE SEQUENCE</scope>
    <source>
        <strain evidence="1">Expedition CK06-06</strain>
    </source>
</reference>
<name>X1LVJ0_9ZZZZ</name>
<protein>
    <submittedName>
        <fullName evidence="1">Uncharacterized protein</fullName>
    </submittedName>
</protein>
<gene>
    <name evidence="1" type="ORF">S06H3_12739</name>
</gene>